<dbReference type="EMBL" id="MHWW01000002">
    <property type="protein sequence ID" value="OHB16411.1"/>
    <property type="molecule type" value="Genomic_DNA"/>
</dbReference>
<organism evidence="1 2">
    <name type="scientific">Candidatus Zambryskibacteria bacterium RIFOXYC1_FULL_39_10</name>
    <dbReference type="NCBI Taxonomy" id="1802779"/>
    <lineage>
        <taxon>Bacteria</taxon>
        <taxon>Candidatus Zambryskiibacteriota</taxon>
    </lineage>
</organism>
<accession>A0A1G2V459</accession>
<proteinExistence type="predicted"/>
<gene>
    <name evidence="1" type="ORF">A2431_01795</name>
</gene>
<reference evidence="1 2" key="1">
    <citation type="journal article" date="2016" name="Nat. Commun.">
        <title>Thousands of microbial genomes shed light on interconnected biogeochemical processes in an aquifer system.</title>
        <authorList>
            <person name="Anantharaman K."/>
            <person name="Brown C.T."/>
            <person name="Hug L.A."/>
            <person name="Sharon I."/>
            <person name="Castelle C.J."/>
            <person name="Probst A.J."/>
            <person name="Thomas B.C."/>
            <person name="Singh A."/>
            <person name="Wilkins M.J."/>
            <person name="Karaoz U."/>
            <person name="Brodie E.L."/>
            <person name="Williams K.H."/>
            <person name="Hubbard S.S."/>
            <person name="Banfield J.F."/>
        </authorList>
    </citation>
    <scope>NUCLEOTIDE SEQUENCE [LARGE SCALE GENOMIC DNA]</scope>
</reference>
<dbReference type="Proteomes" id="UP000177697">
    <property type="component" value="Unassembled WGS sequence"/>
</dbReference>
<evidence type="ECO:0000313" key="2">
    <source>
        <dbReference type="Proteomes" id="UP000177697"/>
    </source>
</evidence>
<dbReference type="AlphaFoldDB" id="A0A1G2V459"/>
<name>A0A1G2V459_9BACT</name>
<sequence length="181" mass="20979">MHDKVLVIPGSFSLVSVYEGYKGIDIWLKKNESVEIGENDWIIAHSAGVNYLLSQNISNNQKIILINPLVKKRKFISLVIRDIEFFIAEGMKKVKIIPLSSWFYAFKKILRLLRINVLENLQKLPKENIVIIRGVKDYYFCDSENAELIKKKGFVLFEVDAAHNWNQNIANKVEEIIKNTK</sequence>
<protein>
    <submittedName>
        <fullName evidence="1">Uncharacterized protein</fullName>
    </submittedName>
</protein>
<evidence type="ECO:0000313" key="1">
    <source>
        <dbReference type="EMBL" id="OHB16411.1"/>
    </source>
</evidence>
<comment type="caution">
    <text evidence="1">The sequence shown here is derived from an EMBL/GenBank/DDBJ whole genome shotgun (WGS) entry which is preliminary data.</text>
</comment>